<organism evidence="1 2">
    <name type="scientific">Canavalia gladiata</name>
    <name type="common">Sword bean</name>
    <name type="synonym">Dolichos gladiatus</name>
    <dbReference type="NCBI Taxonomy" id="3824"/>
    <lineage>
        <taxon>Eukaryota</taxon>
        <taxon>Viridiplantae</taxon>
        <taxon>Streptophyta</taxon>
        <taxon>Embryophyta</taxon>
        <taxon>Tracheophyta</taxon>
        <taxon>Spermatophyta</taxon>
        <taxon>Magnoliopsida</taxon>
        <taxon>eudicotyledons</taxon>
        <taxon>Gunneridae</taxon>
        <taxon>Pentapetalae</taxon>
        <taxon>rosids</taxon>
        <taxon>fabids</taxon>
        <taxon>Fabales</taxon>
        <taxon>Fabaceae</taxon>
        <taxon>Papilionoideae</taxon>
        <taxon>50 kb inversion clade</taxon>
        <taxon>NPAAA clade</taxon>
        <taxon>indigoferoid/millettioid clade</taxon>
        <taxon>Phaseoleae</taxon>
        <taxon>Canavalia</taxon>
    </lineage>
</organism>
<proteinExistence type="predicted"/>
<gene>
    <name evidence="1" type="ORF">VNO77_04501</name>
</gene>
<dbReference type="EMBL" id="JAYMYQ010000001">
    <property type="protein sequence ID" value="KAK7362390.1"/>
    <property type="molecule type" value="Genomic_DNA"/>
</dbReference>
<evidence type="ECO:0000313" key="2">
    <source>
        <dbReference type="Proteomes" id="UP001367508"/>
    </source>
</evidence>
<protein>
    <submittedName>
        <fullName evidence="1">Uncharacterized protein</fullName>
    </submittedName>
</protein>
<accession>A0AAN9R4U5</accession>
<name>A0AAN9R4U5_CANGL</name>
<evidence type="ECO:0000313" key="1">
    <source>
        <dbReference type="EMBL" id="KAK7362390.1"/>
    </source>
</evidence>
<reference evidence="1 2" key="1">
    <citation type="submission" date="2024-01" db="EMBL/GenBank/DDBJ databases">
        <title>The genomes of 5 underutilized Papilionoideae crops provide insights into root nodulation and disease resistanc.</title>
        <authorList>
            <person name="Jiang F."/>
        </authorList>
    </citation>
    <scope>NUCLEOTIDE SEQUENCE [LARGE SCALE GENOMIC DNA]</scope>
    <source>
        <strain evidence="1">LVBAO_FW01</strain>
        <tissue evidence="1">Leaves</tissue>
    </source>
</reference>
<sequence>MVVTIAQNVSFVKRKVSYGKMNFKGNVDALKSPQVKLDEEVIIYGPYPETSGCGFERPECFPVLNQWMNNLETSRNS</sequence>
<dbReference type="AlphaFoldDB" id="A0AAN9R4U5"/>
<keyword evidence="2" id="KW-1185">Reference proteome</keyword>
<comment type="caution">
    <text evidence="1">The sequence shown here is derived from an EMBL/GenBank/DDBJ whole genome shotgun (WGS) entry which is preliminary data.</text>
</comment>
<dbReference type="Proteomes" id="UP001367508">
    <property type="component" value="Unassembled WGS sequence"/>
</dbReference>